<dbReference type="RefSeq" id="WP_072867123.1">
    <property type="nucleotide sequence ID" value="NZ_FQZM01000005.1"/>
</dbReference>
<evidence type="ECO:0000256" key="6">
    <source>
        <dbReference type="ARBA" id="ARBA00022630"/>
    </source>
</evidence>
<dbReference type="Gene3D" id="3.50.50.60">
    <property type="entry name" value="FAD/NAD(P)-binding domain"/>
    <property type="match status" value="1"/>
</dbReference>
<dbReference type="PANTHER" id="PTHR11632">
    <property type="entry name" value="SUCCINATE DEHYDROGENASE 2 FLAVOPROTEIN SUBUNIT"/>
    <property type="match status" value="1"/>
</dbReference>
<dbReference type="PANTHER" id="PTHR11632:SF51">
    <property type="entry name" value="SUCCINATE DEHYDROGENASE [UBIQUINONE] FLAVOPROTEIN SUBUNIT, MITOCHONDRIAL"/>
    <property type="match status" value="1"/>
</dbReference>
<dbReference type="InterPro" id="IPR003953">
    <property type="entry name" value="FAD-dep_OxRdtase_2_FAD-bd"/>
</dbReference>
<comment type="subcellular location">
    <subcellularLocation>
        <location evidence="2">Membrane</location>
        <topology evidence="2">Peripheral membrane protein</topology>
    </subcellularLocation>
</comment>
<keyword evidence="16" id="KW-1185">Reference proteome</keyword>
<comment type="similarity">
    <text evidence="3">Belongs to the FAD-dependent oxidoreductase 2 family. FRD/SDH subfamily.</text>
</comment>
<protein>
    <recommendedName>
        <fullName evidence="4">succinate dehydrogenase</fullName>
        <ecNumber evidence="4">1.3.5.1</ecNumber>
    </recommendedName>
</protein>
<dbReference type="PIRSF" id="PIRSF000171">
    <property type="entry name" value="SDHA_APRA_LASPO"/>
    <property type="match status" value="1"/>
</dbReference>
<keyword evidence="8" id="KW-0249">Electron transport</keyword>
<dbReference type="PROSITE" id="PS00504">
    <property type="entry name" value="FRD_SDH_FAD_BINDING"/>
    <property type="match status" value="1"/>
</dbReference>
<name>A0A1M6BKN0_9FIRM</name>
<dbReference type="GO" id="GO:0022900">
    <property type="term" value="P:electron transport chain"/>
    <property type="evidence" value="ECO:0007669"/>
    <property type="project" value="InterPro"/>
</dbReference>
<dbReference type="NCBIfam" id="TIGR01812">
    <property type="entry name" value="sdhA_frdA_Gneg"/>
    <property type="match status" value="1"/>
</dbReference>
<reference evidence="16" key="1">
    <citation type="submission" date="2016-11" db="EMBL/GenBank/DDBJ databases">
        <authorList>
            <person name="Varghese N."/>
            <person name="Submissions S."/>
        </authorList>
    </citation>
    <scope>NUCLEOTIDE SEQUENCE [LARGE SCALE GENOMIC DNA]</scope>
    <source>
        <strain evidence="16">DSM 16057</strain>
    </source>
</reference>
<comment type="catalytic activity">
    <reaction evidence="11">
        <text>a quinone + succinate = fumarate + a quinol</text>
        <dbReference type="Rhea" id="RHEA:40523"/>
        <dbReference type="ChEBI" id="CHEBI:24646"/>
        <dbReference type="ChEBI" id="CHEBI:29806"/>
        <dbReference type="ChEBI" id="CHEBI:30031"/>
        <dbReference type="ChEBI" id="CHEBI:132124"/>
        <dbReference type="EC" id="1.3.5.1"/>
    </reaction>
</comment>
<dbReference type="Gene3D" id="4.10.80.40">
    <property type="entry name" value="succinate dehydrogenase protein domain"/>
    <property type="match status" value="1"/>
</dbReference>
<dbReference type="STRING" id="1121432.SAMN02745219_00429"/>
<dbReference type="OrthoDB" id="9806724at2"/>
<keyword evidence="10" id="KW-0472">Membrane</keyword>
<evidence type="ECO:0000256" key="8">
    <source>
        <dbReference type="ARBA" id="ARBA00022982"/>
    </source>
</evidence>
<evidence type="ECO:0000313" key="16">
    <source>
        <dbReference type="Proteomes" id="UP000184529"/>
    </source>
</evidence>
<dbReference type="InterPro" id="IPR003952">
    <property type="entry name" value="FRD_SDH_FAD_BS"/>
</dbReference>
<evidence type="ECO:0000256" key="5">
    <source>
        <dbReference type="ARBA" id="ARBA00022448"/>
    </source>
</evidence>
<dbReference type="AlphaFoldDB" id="A0A1M6BKN0"/>
<dbReference type="SUPFAM" id="SSF51905">
    <property type="entry name" value="FAD/NAD(P)-binding domain"/>
    <property type="match status" value="1"/>
</dbReference>
<evidence type="ECO:0000256" key="11">
    <source>
        <dbReference type="ARBA" id="ARBA00049220"/>
    </source>
</evidence>
<evidence type="ECO:0000256" key="4">
    <source>
        <dbReference type="ARBA" id="ARBA00012792"/>
    </source>
</evidence>
<dbReference type="PRINTS" id="PR00368">
    <property type="entry name" value="FADPNR"/>
</dbReference>
<dbReference type="EC" id="1.3.5.1" evidence="4"/>
<evidence type="ECO:0000259" key="13">
    <source>
        <dbReference type="Pfam" id="PF00890"/>
    </source>
</evidence>
<evidence type="ECO:0000259" key="14">
    <source>
        <dbReference type="Pfam" id="PF02910"/>
    </source>
</evidence>
<dbReference type="GO" id="GO:0033765">
    <property type="term" value="F:steroid dehydrogenase activity, acting on the CH-CH group of donors"/>
    <property type="evidence" value="ECO:0007669"/>
    <property type="project" value="UniProtKB-ARBA"/>
</dbReference>
<keyword evidence="9" id="KW-0560">Oxidoreductase</keyword>
<keyword evidence="7" id="KW-0274">FAD</keyword>
<keyword evidence="5" id="KW-0813">Transport</keyword>
<dbReference type="Gene3D" id="3.90.700.10">
    <property type="entry name" value="Succinate dehydrogenase/fumarate reductase flavoprotein, catalytic domain"/>
    <property type="match status" value="1"/>
</dbReference>
<sequence length="560" mass="61317">MLIHEVLVVGGGLAGLMAALVASQKADVAVLSKIYPTRSHSGAAQGGFNAALGEDDSVEAHIFDTVKGSDYLGDQDAIEVLCSEGPEVILELERMGVPWTRTPEGRVAQRSLGGAGFPRACFAADFSGHVVLHTLFEQVLRRGIKIYPEWHLVELLVEDGQVAGVLAYDLARARLEVIRSKAVILATGGYGRAFAKTTNAHANTGDGMAIAYRAGAVLSDMEFVQFHPTTLYGTNILISEAARGEGGYLRNYDGERFMVHYAPQKMELAPRDVVSRAIFKEIKEGRGFEGQYVHLDLTHLGEALVAERLPQVRDLAIRYAGVDPARAPMPIEPAQHYSMGGVRTDVWGMTSLTGLLAAGEVANVSVHGANRLGGNSLLETVVFGRRAGHRAAQLARQEPWPTLSAATITRAYESWSSLLAGRGQGVQEDSTFAIRQEMTNLMTNQVGVFRVGSELEDAVNRLAKLKERYQRLKAPGGMQPFNYALMDYLEVGYLLDLCEVIARGALRRTESRGAHYRLDYPQRDDQNWLCHTFVRRGEDGPEFSNGPVKITRYAPQERGY</sequence>
<keyword evidence="6" id="KW-0285">Flavoprotein</keyword>
<comment type="cofactor">
    <cofactor evidence="1">
        <name>FAD</name>
        <dbReference type="ChEBI" id="CHEBI:57692"/>
    </cofactor>
</comment>
<dbReference type="GO" id="GO:0005886">
    <property type="term" value="C:plasma membrane"/>
    <property type="evidence" value="ECO:0007669"/>
    <property type="project" value="TreeGrafter"/>
</dbReference>
<dbReference type="GO" id="GO:0009061">
    <property type="term" value="P:anaerobic respiration"/>
    <property type="evidence" value="ECO:0007669"/>
    <property type="project" value="TreeGrafter"/>
</dbReference>
<dbReference type="InterPro" id="IPR037099">
    <property type="entry name" value="Fum_R/Succ_DH_flav-like_C_sf"/>
</dbReference>
<dbReference type="SUPFAM" id="SSF56425">
    <property type="entry name" value="Succinate dehydrogenase/fumarate reductase flavoprotein, catalytic domain"/>
    <property type="match status" value="1"/>
</dbReference>
<proteinExistence type="inferred from homology"/>
<evidence type="ECO:0000256" key="12">
    <source>
        <dbReference type="PIRSR" id="PIRSR000171-1"/>
    </source>
</evidence>
<evidence type="ECO:0000313" key="15">
    <source>
        <dbReference type="EMBL" id="SHI49274.1"/>
    </source>
</evidence>
<dbReference type="Proteomes" id="UP000184529">
    <property type="component" value="Unassembled WGS sequence"/>
</dbReference>
<dbReference type="InterPro" id="IPR036188">
    <property type="entry name" value="FAD/NAD-bd_sf"/>
</dbReference>
<accession>A0A1M6BKN0</accession>
<dbReference type="FunFam" id="3.90.700.10:FF:000001">
    <property type="entry name" value="Mitochondrial succinate dehydrogenase flavoprotein subunit"/>
    <property type="match status" value="1"/>
</dbReference>
<dbReference type="InterPro" id="IPR027477">
    <property type="entry name" value="Succ_DH/fumarate_Rdtase_cat_sf"/>
</dbReference>
<evidence type="ECO:0000256" key="1">
    <source>
        <dbReference type="ARBA" id="ARBA00001974"/>
    </source>
</evidence>
<dbReference type="EMBL" id="FQZM01000005">
    <property type="protein sequence ID" value="SHI49274.1"/>
    <property type="molecule type" value="Genomic_DNA"/>
</dbReference>
<dbReference type="InterPro" id="IPR015939">
    <property type="entry name" value="Fum_Rdtase/Succ_DH_flav-like_C"/>
</dbReference>
<evidence type="ECO:0000256" key="2">
    <source>
        <dbReference type="ARBA" id="ARBA00004170"/>
    </source>
</evidence>
<dbReference type="GO" id="GO:0050660">
    <property type="term" value="F:flavin adenine dinucleotide binding"/>
    <property type="evidence" value="ECO:0007669"/>
    <property type="project" value="InterPro"/>
</dbReference>
<dbReference type="Gene3D" id="1.20.58.100">
    <property type="entry name" value="Fumarate reductase/succinate dehydrogenase flavoprotein-like, C-terminal domain"/>
    <property type="match status" value="1"/>
</dbReference>
<dbReference type="Pfam" id="PF02910">
    <property type="entry name" value="Succ_DH_flav_C"/>
    <property type="match status" value="1"/>
</dbReference>
<dbReference type="GO" id="GO:0008177">
    <property type="term" value="F:succinate dehydrogenase (quinone) activity"/>
    <property type="evidence" value="ECO:0007669"/>
    <property type="project" value="UniProtKB-EC"/>
</dbReference>
<gene>
    <name evidence="15" type="ORF">SAMN02745219_00429</name>
</gene>
<dbReference type="Pfam" id="PF00890">
    <property type="entry name" value="FAD_binding_2"/>
    <property type="match status" value="1"/>
</dbReference>
<organism evidence="15 16">
    <name type="scientific">Desulfofundulus thermosubterraneus DSM 16057</name>
    <dbReference type="NCBI Taxonomy" id="1121432"/>
    <lineage>
        <taxon>Bacteria</taxon>
        <taxon>Bacillati</taxon>
        <taxon>Bacillota</taxon>
        <taxon>Clostridia</taxon>
        <taxon>Eubacteriales</taxon>
        <taxon>Peptococcaceae</taxon>
        <taxon>Desulfofundulus</taxon>
    </lineage>
</organism>
<evidence type="ECO:0000256" key="7">
    <source>
        <dbReference type="ARBA" id="ARBA00022827"/>
    </source>
</evidence>
<feature type="domain" description="Fumarate reductase/succinate dehydrogenase flavoprotein-like C-terminal" evidence="14">
    <location>
        <begin position="435"/>
        <end position="560"/>
    </location>
</feature>
<dbReference type="SUPFAM" id="SSF46977">
    <property type="entry name" value="Succinate dehydrogenase/fumarate reductase flavoprotein C-terminal domain"/>
    <property type="match status" value="1"/>
</dbReference>
<dbReference type="InterPro" id="IPR014006">
    <property type="entry name" value="Succ_Dhase_FrdA_Gneg"/>
</dbReference>
<dbReference type="InterPro" id="IPR030664">
    <property type="entry name" value="SdhA/FrdA/AprA"/>
</dbReference>
<evidence type="ECO:0000256" key="3">
    <source>
        <dbReference type="ARBA" id="ARBA00008040"/>
    </source>
</evidence>
<dbReference type="GO" id="GO:0009055">
    <property type="term" value="F:electron transfer activity"/>
    <property type="evidence" value="ECO:0007669"/>
    <property type="project" value="TreeGrafter"/>
</dbReference>
<feature type="domain" description="FAD-dependent oxidoreductase 2 FAD-binding" evidence="13">
    <location>
        <begin position="6"/>
        <end position="377"/>
    </location>
</feature>
<feature type="active site" description="Proton acceptor" evidence="12">
    <location>
        <position position="271"/>
    </location>
</feature>
<evidence type="ECO:0000256" key="10">
    <source>
        <dbReference type="ARBA" id="ARBA00023136"/>
    </source>
</evidence>
<evidence type="ECO:0000256" key="9">
    <source>
        <dbReference type="ARBA" id="ARBA00023002"/>
    </source>
</evidence>